<dbReference type="Proteomes" id="UP000238479">
    <property type="component" value="Chromosome 3"/>
</dbReference>
<dbReference type="OMA" id="NGSCHPS"/>
<dbReference type="PANTHER" id="PTHR31621">
    <property type="entry name" value="PROTEIN DMP3"/>
    <property type="match status" value="1"/>
</dbReference>
<dbReference type="PANTHER" id="PTHR31621:SF5">
    <property type="entry name" value="PROTEIN DMP10"/>
    <property type="match status" value="1"/>
</dbReference>
<evidence type="ECO:0000256" key="4">
    <source>
        <dbReference type="ARBA" id="ARBA00022989"/>
    </source>
</evidence>
<keyword evidence="4 6" id="KW-1133">Transmembrane helix</keyword>
<evidence type="ECO:0000256" key="2">
    <source>
        <dbReference type="ARBA" id="ARBA00008707"/>
    </source>
</evidence>
<dbReference type="Gramene" id="PRQ42095">
    <property type="protein sequence ID" value="PRQ42095"/>
    <property type="gene ID" value="RchiOBHm_Chr3g0453891"/>
</dbReference>
<keyword evidence="3 6" id="KW-0812">Transmembrane</keyword>
<dbReference type="GO" id="GO:0010256">
    <property type="term" value="P:endomembrane system organization"/>
    <property type="evidence" value="ECO:0007669"/>
    <property type="project" value="TreeGrafter"/>
</dbReference>
<protein>
    <submittedName>
        <fullName evidence="7">Uncharacterized protein</fullName>
    </submittedName>
</protein>
<dbReference type="GO" id="GO:0016020">
    <property type="term" value="C:membrane"/>
    <property type="evidence" value="ECO:0007669"/>
    <property type="project" value="UniProtKB-SubCell"/>
</dbReference>
<sequence>MSTEKPETLAPAHIPKTISSTANLANLLPTGTVLAFQTLIPSFSSNGSCHPSNKDLTISIIVICALLCFFSSFTDSFIDSTDGQFYYGIVTSEGMYILNSTSEDTKQ</sequence>
<gene>
    <name evidence="7" type="ORF">RchiOBHm_Chr3g0453891</name>
</gene>
<evidence type="ECO:0000313" key="7">
    <source>
        <dbReference type="EMBL" id="PRQ42095.1"/>
    </source>
</evidence>
<name>A0A2P6R6N8_ROSCH</name>
<evidence type="ECO:0000256" key="5">
    <source>
        <dbReference type="ARBA" id="ARBA00023136"/>
    </source>
</evidence>
<comment type="similarity">
    <text evidence="2">Belongs to the plant DMP1 protein family.</text>
</comment>
<evidence type="ECO:0000313" key="8">
    <source>
        <dbReference type="Proteomes" id="UP000238479"/>
    </source>
</evidence>
<dbReference type="InterPro" id="IPR007770">
    <property type="entry name" value="DMP"/>
</dbReference>
<evidence type="ECO:0000256" key="1">
    <source>
        <dbReference type="ARBA" id="ARBA00004141"/>
    </source>
</evidence>
<reference evidence="7 8" key="1">
    <citation type="journal article" date="2018" name="Nat. Genet.">
        <title>The Rosa genome provides new insights in the design of modern roses.</title>
        <authorList>
            <person name="Bendahmane M."/>
        </authorList>
    </citation>
    <scope>NUCLEOTIDE SEQUENCE [LARGE SCALE GENOMIC DNA]</scope>
    <source>
        <strain evidence="8">cv. Old Blush</strain>
    </source>
</reference>
<feature type="transmembrane region" description="Helical" evidence="6">
    <location>
        <begin position="56"/>
        <end position="78"/>
    </location>
</feature>
<dbReference type="STRING" id="74649.A0A2P6R6N8"/>
<comment type="subcellular location">
    <subcellularLocation>
        <location evidence="1">Membrane</location>
        <topology evidence="1">Multi-pass membrane protein</topology>
    </subcellularLocation>
</comment>
<organism evidence="7 8">
    <name type="scientific">Rosa chinensis</name>
    <name type="common">China rose</name>
    <dbReference type="NCBI Taxonomy" id="74649"/>
    <lineage>
        <taxon>Eukaryota</taxon>
        <taxon>Viridiplantae</taxon>
        <taxon>Streptophyta</taxon>
        <taxon>Embryophyta</taxon>
        <taxon>Tracheophyta</taxon>
        <taxon>Spermatophyta</taxon>
        <taxon>Magnoliopsida</taxon>
        <taxon>eudicotyledons</taxon>
        <taxon>Gunneridae</taxon>
        <taxon>Pentapetalae</taxon>
        <taxon>rosids</taxon>
        <taxon>fabids</taxon>
        <taxon>Rosales</taxon>
        <taxon>Rosaceae</taxon>
        <taxon>Rosoideae</taxon>
        <taxon>Rosoideae incertae sedis</taxon>
        <taxon>Rosa</taxon>
    </lineage>
</organism>
<keyword evidence="5 6" id="KW-0472">Membrane</keyword>
<keyword evidence="8" id="KW-1185">Reference proteome</keyword>
<accession>A0A2P6R6N8</accession>
<dbReference type="GO" id="GO:0005737">
    <property type="term" value="C:cytoplasm"/>
    <property type="evidence" value="ECO:0007669"/>
    <property type="project" value="UniProtKB-ARBA"/>
</dbReference>
<evidence type="ECO:0000256" key="3">
    <source>
        <dbReference type="ARBA" id="ARBA00022692"/>
    </source>
</evidence>
<evidence type="ECO:0000256" key="6">
    <source>
        <dbReference type="SAM" id="Phobius"/>
    </source>
</evidence>
<dbReference type="Pfam" id="PF05078">
    <property type="entry name" value="DUF679"/>
    <property type="match status" value="1"/>
</dbReference>
<proteinExistence type="inferred from homology"/>
<comment type="caution">
    <text evidence="7">The sequence shown here is derived from an EMBL/GenBank/DDBJ whole genome shotgun (WGS) entry which is preliminary data.</text>
</comment>
<dbReference type="AlphaFoldDB" id="A0A2P6R6N8"/>
<dbReference type="EMBL" id="PDCK01000041">
    <property type="protein sequence ID" value="PRQ42095.1"/>
    <property type="molecule type" value="Genomic_DNA"/>
</dbReference>